<dbReference type="PROSITE" id="PS51910">
    <property type="entry name" value="GH18_2"/>
    <property type="match status" value="1"/>
</dbReference>
<dbReference type="EC" id="3.2.1.14" evidence="2"/>
<evidence type="ECO:0000256" key="1">
    <source>
        <dbReference type="ARBA" id="ARBA00008682"/>
    </source>
</evidence>
<sequence length="439" mass="48986">MSASKLLQHFRNVWLRSDVLRPRELFYRLRCDCDVRNIQRRRCSEVRDELVLLGPGLVRRGTLPCQEGFGSCEVKQGKTCPASDSTTSGRTIGYYQASNSRDRLCNKISPSDIVTTPTDIAPKGYSHLYFAFASIDPVSFTIVPATDADIPLYTEFTALKSRGLQTWIAVGGFDFSDADMATHETWSSLVASPGNRATFISSLVTFMNQYGFQGVDLDWEYPVDPARGGSPPDTANLVLLTQEMRAAFGTTFGISLTLAPDYWYLRYFDAKAMESYVDFYGFMAYDLHGYWDQDVKTLGSLVRGQADIRDIENDTLPLWFDELDASKINFGIALYGRGYTLSSSSCNELLCPFSGPSKPGTCTNNEGVMSLIEIDQLIEDKGLTPTYLPEAMMKQITWDDQWIGYNDAESIDAKKAWADTQCFGGTMAWSVDFYSGAGR</sequence>
<accession>A0A423WQK8</accession>
<dbReference type="SUPFAM" id="SSF54556">
    <property type="entry name" value="Chitinase insertion domain"/>
    <property type="match status" value="1"/>
</dbReference>
<evidence type="ECO:0000313" key="4">
    <source>
        <dbReference type="EMBL" id="ROW05746.1"/>
    </source>
</evidence>
<proteinExistence type="inferred from homology"/>
<dbReference type="InterPro" id="IPR011583">
    <property type="entry name" value="Chitinase_II/V-like_cat"/>
</dbReference>
<dbReference type="GO" id="GO:0005975">
    <property type="term" value="P:carbohydrate metabolic process"/>
    <property type="evidence" value="ECO:0007669"/>
    <property type="project" value="InterPro"/>
</dbReference>
<gene>
    <name evidence="4" type="ORF">VMCG_05181</name>
</gene>
<dbReference type="AlphaFoldDB" id="A0A423WQK8"/>
<evidence type="ECO:0000256" key="2">
    <source>
        <dbReference type="ARBA" id="ARBA00012729"/>
    </source>
</evidence>
<dbReference type="OrthoDB" id="73875at2759"/>
<dbReference type="Proteomes" id="UP000283895">
    <property type="component" value="Unassembled WGS sequence"/>
</dbReference>
<keyword evidence="5" id="KW-1185">Reference proteome</keyword>
<evidence type="ECO:0000313" key="5">
    <source>
        <dbReference type="Proteomes" id="UP000283895"/>
    </source>
</evidence>
<organism evidence="4 5">
    <name type="scientific">Cytospora schulzeri</name>
    <dbReference type="NCBI Taxonomy" id="448051"/>
    <lineage>
        <taxon>Eukaryota</taxon>
        <taxon>Fungi</taxon>
        <taxon>Dikarya</taxon>
        <taxon>Ascomycota</taxon>
        <taxon>Pezizomycotina</taxon>
        <taxon>Sordariomycetes</taxon>
        <taxon>Sordariomycetidae</taxon>
        <taxon>Diaporthales</taxon>
        <taxon>Cytosporaceae</taxon>
        <taxon>Cytospora</taxon>
    </lineage>
</organism>
<dbReference type="InterPro" id="IPR029070">
    <property type="entry name" value="Chitinase_insertion_sf"/>
</dbReference>
<evidence type="ECO:0000259" key="3">
    <source>
        <dbReference type="PROSITE" id="PS51910"/>
    </source>
</evidence>
<dbReference type="PANTHER" id="PTHR11177:SF333">
    <property type="entry name" value="CHITINASE"/>
    <property type="match status" value="1"/>
</dbReference>
<dbReference type="InterPro" id="IPR001223">
    <property type="entry name" value="Glyco_hydro18_cat"/>
</dbReference>
<dbReference type="InterPro" id="IPR017853">
    <property type="entry name" value="GH"/>
</dbReference>
<dbReference type="Gene3D" id="3.20.20.80">
    <property type="entry name" value="Glycosidases"/>
    <property type="match status" value="1"/>
</dbReference>
<comment type="similarity">
    <text evidence="1">Belongs to the glycosyl hydrolase 18 family. Chitinase class V subfamily.</text>
</comment>
<dbReference type="InterPro" id="IPR050314">
    <property type="entry name" value="Glycosyl_Hydrlase_18"/>
</dbReference>
<reference evidence="4 5" key="1">
    <citation type="submission" date="2015-09" db="EMBL/GenBank/DDBJ databases">
        <title>Host preference determinants of Valsa canker pathogens revealed by comparative genomics.</title>
        <authorList>
            <person name="Yin Z."/>
            <person name="Huang L."/>
        </authorList>
    </citation>
    <scope>NUCLEOTIDE SEQUENCE [LARGE SCALE GENOMIC DNA]</scope>
    <source>
        <strain evidence="4 5">03-1</strain>
    </source>
</reference>
<dbReference type="Gene3D" id="3.10.50.10">
    <property type="match status" value="1"/>
</dbReference>
<dbReference type="SUPFAM" id="SSF51445">
    <property type="entry name" value="(Trans)glycosidases"/>
    <property type="match status" value="1"/>
</dbReference>
<dbReference type="PANTHER" id="PTHR11177">
    <property type="entry name" value="CHITINASE"/>
    <property type="match status" value="1"/>
</dbReference>
<name>A0A423WQK8_9PEZI</name>
<feature type="domain" description="GH18" evidence="3">
    <location>
        <begin position="89"/>
        <end position="439"/>
    </location>
</feature>
<dbReference type="EMBL" id="LKEA01000012">
    <property type="protein sequence ID" value="ROW05746.1"/>
    <property type="molecule type" value="Genomic_DNA"/>
</dbReference>
<dbReference type="GO" id="GO:0008061">
    <property type="term" value="F:chitin binding"/>
    <property type="evidence" value="ECO:0007669"/>
    <property type="project" value="InterPro"/>
</dbReference>
<dbReference type="GO" id="GO:0008843">
    <property type="term" value="F:endochitinase activity"/>
    <property type="evidence" value="ECO:0007669"/>
    <property type="project" value="UniProtKB-EC"/>
</dbReference>
<protein>
    <recommendedName>
        <fullName evidence="2">chitinase</fullName>
        <ecNumber evidence="2">3.2.1.14</ecNumber>
    </recommendedName>
</protein>
<dbReference type="STRING" id="356882.A0A423WQK8"/>
<dbReference type="Pfam" id="PF00704">
    <property type="entry name" value="Glyco_hydro_18"/>
    <property type="match status" value="1"/>
</dbReference>
<dbReference type="SMART" id="SM00636">
    <property type="entry name" value="Glyco_18"/>
    <property type="match status" value="1"/>
</dbReference>
<comment type="caution">
    <text evidence="4">The sequence shown here is derived from an EMBL/GenBank/DDBJ whole genome shotgun (WGS) entry which is preliminary data.</text>
</comment>